<dbReference type="EMBL" id="JNSL01000011">
    <property type="protein sequence ID" value="KGA21233.1"/>
    <property type="molecule type" value="Genomic_DNA"/>
</dbReference>
<protein>
    <submittedName>
        <fullName evidence="1">Uncharacterized protein</fullName>
    </submittedName>
</protein>
<dbReference type="GO" id="GO:0005829">
    <property type="term" value="C:cytosol"/>
    <property type="evidence" value="ECO:0007669"/>
    <property type="project" value="TreeGrafter"/>
</dbReference>
<dbReference type="GO" id="GO:0019239">
    <property type="term" value="F:deaminase activity"/>
    <property type="evidence" value="ECO:0007669"/>
    <property type="project" value="TreeGrafter"/>
</dbReference>
<dbReference type="PANTHER" id="PTHR11803:SF39">
    <property type="entry name" value="2-IMINOBUTANOATE_2-IMINOPROPANOATE DEAMINASE"/>
    <property type="match status" value="1"/>
</dbReference>
<organism evidence="1">
    <name type="scientific">freshwater metagenome</name>
    <dbReference type="NCBI Taxonomy" id="449393"/>
    <lineage>
        <taxon>unclassified sequences</taxon>
        <taxon>metagenomes</taxon>
        <taxon>ecological metagenomes</taxon>
    </lineage>
</organism>
<dbReference type="InterPro" id="IPR035959">
    <property type="entry name" value="RutC-like_sf"/>
</dbReference>
<dbReference type="CDD" id="cd00448">
    <property type="entry name" value="YjgF_YER057c_UK114_family"/>
    <property type="match status" value="1"/>
</dbReference>
<dbReference type="AlphaFoldDB" id="A0A094SR71"/>
<dbReference type="Gene3D" id="3.30.1330.40">
    <property type="entry name" value="RutC-like"/>
    <property type="match status" value="1"/>
</dbReference>
<dbReference type="InterPro" id="IPR006175">
    <property type="entry name" value="YjgF/YER057c/UK114"/>
</dbReference>
<reference evidence="1" key="1">
    <citation type="submission" date="2014-06" db="EMBL/GenBank/DDBJ databases">
        <title>Key roles for freshwater Actinobacteria revealed by deep metagenomic sequencing.</title>
        <authorList>
            <person name="Ghai R."/>
            <person name="Mizuno C.M."/>
            <person name="Picazo A."/>
            <person name="Camacho A."/>
            <person name="Rodriguez-Valera F."/>
        </authorList>
    </citation>
    <scope>NUCLEOTIDE SEQUENCE</scope>
</reference>
<dbReference type="SUPFAM" id="SSF55298">
    <property type="entry name" value="YjgF-like"/>
    <property type="match status" value="1"/>
</dbReference>
<evidence type="ECO:0000313" key="1">
    <source>
        <dbReference type="EMBL" id="KGA21233.1"/>
    </source>
</evidence>
<name>A0A094SR71_9ZZZZ</name>
<sequence>MSNVESFNPSSLGPAIMPYSNAAVANGFLFVAGQVSLDPEANVVAPNDPYEQTKHILGRIKVILAEKGATLNDIASTSVYITDLAHLPEYNRAWAEIFGDHRPARATVVCGLLIEGLVVEVTAIAALP</sequence>
<proteinExistence type="predicted"/>
<dbReference type="Pfam" id="PF01042">
    <property type="entry name" value="Ribonuc_L-PSP"/>
    <property type="match status" value="1"/>
</dbReference>
<comment type="caution">
    <text evidence="1">The sequence shown here is derived from an EMBL/GenBank/DDBJ whole genome shotgun (WGS) entry which is preliminary data.</text>
</comment>
<accession>A0A094SR71</accession>
<gene>
    <name evidence="1" type="ORF">GM51_3250</name>
</gene>
<dbReference type="PANTHER" id="PTHR11803">
    <property type="entry name" value="2-IMINOBUTANOATE/2-IMINOPROPANOATE DEAMINASE RIDA"/>
    <property type="match status" value="1"/>
</dbReference>